<sequence>MPWTRPVGEQWAAELVKTGCEHPEWQNSIELGLLWLIALLVALKLIAYIAKNEYKRTLASEEGGPAPAPPTPPPDPLGPAPAPKTPAEAVALAEAMYTPYGEKIGQQALRGYVAAVGLRVNSPPWMESKVELENILTMQGVGGGVKDVAADDEGVATAGDEAPAGPAQPMVMPEASTAGAPTYKVLGLYSLRESRQQLGEFGTSRRRCPDVNTTAGHIASSTSDGESHTPPVHIQSLRSSRVTTSAGQAHRVAGSRRAHRVVNAQMLDQAHRVVNVQTLDQADRVVDVQTVRHISSSTSRG</sequence>
<keyword evidence="4" id="KW-1185">Reference proteome</keyword>
<dbReference type="EMBL" id="JAPQKL010000003">
    <property type="protein sequence ID" value="KAJ5138725.1"/>
    <property type="molecule type" value="Genomic_DNA"/>
</dbReference>
<keyword evidence="2" id="KW-0812">Transmembrane</keyword>
<gene>
    <name evidence="3" type="ORF">N7515_003573</name>
</gene>
<feature type="transmembrane region" description="Helical" evidence="2">
    <location>
        <begin position="32"/>
        <end position="50"/>
    </location>
</feature>
<reference evidence="3" key="2">
    <citation type="journal article" date="2023" name="IMA Fungus">
        <title>Comparative genomic study of the Penicillium genus elucidates a diverse pangenome and 15 lateral gene transfer events.</title>
        <authorList>
            <person name="Petersen C."/>
            <person name="Sorensen T."/>
            <person name="Nielsen M.R."/>
            <person name="Sondergaard T.E."/>
            <person name="Sorensen J.L."/>
            <person name="Fitzpatrick D.A."/>
            <person name="Frisvad J.C."/>
            <person name="Nielsen K.L."/>
        </authorList>
    </citation>
    <scope>NUCLEOTIDE SEQUENCE</scope>
    <source>
        <strain evidence="3">IBT 22155</strain>
    </source>
</reference>
<proteinExistence type="predicted"/>
<reference evidence="3" key="1">
    <citation type="submission" date="2022-11" db="EMBL/GenBank/DDBJ databases">
        <authorList>
            <person name="Petersen C."/>
        </authorList>
    </citation>
    <scope>NUCLEOTIDE SEQUENCE</scope>
    <source>
        <strain evidence="3">IBT 22155</strain>
    </source>
</reference>
<dbReference type="AlphaFoldDB" id="A0A9W9H4Y2"/>
<dbReference type="GeneID" id="81403487"/>
<feature type="compositionally biased region" description="Pro residues" evidence="1">
    <location>
        <begin position="66"/>
        <end position="84"/>
    </location>
</feature>
<evidence type="ECO:0000313" key="4">
    <source>
        <dbReference type="Proteomes" id="UP001149079"/>
    </source>
</evidence>
<keyword evidence="2" id="KW-0472">Membrane</keyword>
<evidence type="ECO:0000256" key="1">
    <source>
        <dbReference type="SAM" id="MobiDB-lite"/>
    </source>
</evidence>
<dbReference type="RefSeq" id="XP_056523374.1">
    <property type="nucleotide sequence ID" value="XM_056664317.1"/>
</dbReference>
<accession>A0A9W9H4Y2</accession>
<keyword evidence="2" id="KW-1133">Transmembrane helix</keyword>
<name>A0A9W9H4Y2_9EURO</name>
<feature type="compositionally biased region" description="Polar residues" evidence="1">
    <location>
        <begin position="211"/>
        <end position="224"/>
    </location>
</feature>
<evidence type="ECO:0000313" key="3">
    <source>
        <dbReference type="EMBL" id="KAJ5138725.1"/>
    </source>
</evidence>
<feature type="region of interest" description="Disordered" evidence="1">
    <location>
        <begin position="60"/>
        <end position="84"/>
    </location>
</feature>
<feature type="region of interest" description="Disordered" evidence="1">
    <location>
        <begin position="200"/>
        <end position="231"/>
    </location>
</feature>
<protein>
    <submittedName>
        <fullName evidence="3">Uncharacterized protein</fullName>
    </submittedName>
</protein>
<dbReference type="Proteomes" id="UP001149079">
    <property type="component" value="Unassembled WGS sequence"/>
</dbReference>
<evidence type="ECO:0000256" key="2">
    <source>
        <dbReference type="SAM" id="Phobius"/>
    </source>
</evidence>
<organism evidence="3 4">
    <name type="scientific">Penicillium bovifimosum</name>
    <dbReference type="NCBI Taxonomy" id="126998"/>
    <lineage>
        <taxon>Eukaryota</taxon>
        <taxon>Fungi</taxon>
        <taxon>Dikarya</taxon>
        <taxon>Ascomycota</taxon>
        <taxon>Pezizomycotina</taxon>
        <taxon>Eurotiomycetes</taxon>
        <taxon>Eurotiomycetidae</taxon>
        <taxon>Eurotiales</taxon>
        <taxon>Aspergillaceae</taxon>
        <taxon>Penicillium</taxon>
    </lineage>
</organism>
<comment type="caution">
    <text evidence="3">The sequence shown here is derived from an EMBL/GenBank/DDBJ whole genome shotgun (WGS) entry which is preliminary data.</text>
</comment>